<evidence type="ECO:0000313" key="2">
    <source>
        <dbReference type="EMBL" id="CAF1374925.1"/>
    </source>
</evidence>
<dbReference type="Gene3D" id="3.40.30.10">
    <property type="entry name" value="Glutaredoxin"/>
    <property type="match status" value="1"/>
</dbReference>
<sequence>MQSCITLNHQESNLSYDSDPEIDSYANEPIDIAQYNTGEPTTDSPSMKEQYDELAKRYTASERMPHIFNKLYEICVLNICTDGLEIALHESLFNYENPRSLVMYLHHERSIGTHLFCSNILPNSNIVEYLNKNFVVWVYDRTDDVDYKSLQTTIQQCIGDSIVQELSLFNIDDYPLLICLSFHLGKTFLELKQSNIQ</sequence>
<dbReference type="InterPro" id="IPR006577">
    <property type="entry name" value="UAS"/>
</dbReference>
<evidence type="ECO:0000313" key="5">
    <source>
        <dbReference type="Proteomes" id="UP000663870"/>
    </source>
</evidence>
<gene>
    <name evidence="3" type="ORF">JXQ802_LOCUS49665</name>
    <name evidence="2" type="ORF">PYM288_LOCUS33553</name>
</gene>
<proteinExistence type="predicted"/>
<dbReference type="EMBL" id="CAJNOH010004614">
    <property type="protein sequence ID" value="CAF1374925.1"/>
    <property type="molecule type" value="Genomic_DNA"/>
</dbReference>
<dbReference type="InterPro" id="IPR036249">
    <property type="entry name" value="Thioredoxin-like_sf"/>
</dbReference>
<organism evidence="2 4">
    <name type="scientific">Rotaria sordida</name>
    <dbReference type="NCBI Taxonomy" id="392033"/>
    <lineage>
        <taxon>Eukaryota</taxon>
        <taxon>Metazoa</taxon>
        <taxon>Spiralia</taxon>
        <taxon>Gnathifera</taxon>
        <taxon>Rotifera</taxon>
        <taxon>Eurotatoria</taxon>
        <taxon>Bdelloidea</taxon>
        <taxon>Philodinida</taxon>
        <taxon>Philodinidae</taxon>
        <taxon>Rotaria</taxon>
    </lineage>
</organism>
<dbReference type="InterPro" id="IPR049483">
    <property type="entry name" value="FAF1_2-like_UAS"/>
</dbReference>
<dbReference type="EMBL" id="CAJNOL010006055">
    <property type="protein sequence ID" value="CAF1613342.1"/>
    <property type="molecule type" value="Genomic_DNA"/>
</dbReference>
<accession>A0A815J660</accession>
<protein>
    <recommendedName>
        <fullName evidence="1">UAS domain-containing protein</fullName>
    </recommendedName>
</protein>
<evidence type="ECO:0000259" key="1">
    <source>
        <dbReference type="SMART" id="SM00594"/>
    </source>
</evidence>
<comment type="caution">
    <text evidence="2">The sequence shown here is derived from an EMBL/GenBank/DDBJ whole genome shotgun (WGS) entry which is preliminary data.</text>
</comment>
<dbReference type="SUPFAM" id="SSF52833">
    <property type="entry name" value="Thioredoxin-like"/>
    <property type="match status" value="1"/>
</dbReference>
<dbReference type="Proteomes" id="UP000663854">
    <property type="component" value="Unassembled WGS sequence"/>
</dbReference>
<evidence type="ECO:0000313" key="3">
    <source>
        <dbReference type="EMBL" id="CAF1613342.1"/>
    </source>
</evidence>
<dbReference type="SMART" id="SM00594">
    <property type="entry name" value="UAS"/>
    <property type="match status" value="1"/>
</dbReference>
<name>A0A815J660_9BILA</name>
<dbReference type="AlphaFoldDB" id="A0A815J660"/>
<evidence type="ECO:0000313" key="4">
    <source>
        <dbReference type="Proteomes" id="UP000663854"/>
    </source>
</evidence>
<dbReference type="Proteomes" id="UP000663870">
    <property type="component" value="Unassembled WGS sequence"/>
</dbReference>
<feature type="domain" description="UAS" evidence="1">
    <location>
        <begin position="70"/>
        <end position="197"/>
    </location>
</feature>
<dbReference type="Pfam" id="PF21021">
    <property type="entry name" value="FAF1"/>
    <property type="match status" value="1"/>
</dbReference>
<keyword evidence="5" id="KW-1185">Reference proteome</keyword>
<reference evidence="2" key="1">
    <citation type="submission" date="2021-02" db="EMBL/GenBank/DDBJ databases">
        <authorList>
            <person name="Nowell W R."/>
        </authorList>
    </citation>
    <scope>NUCLEOTIDE SEQUENCE</scope>
</reference>